<dbReference type="Proteomes" id="UP000012015">
    <property type="component" value="Unassembled WGS sequence"/>
</dbReference>
<organism evidence="4 5">
    <name type="scientific">Paeniglutamicibacter gangotriensis Lz1y</name>
    <dbReference type="NCBI Taxonomy" id="1276920"/>
    <lineage>
        <taxon>Bacteria</taxon>
        <taxon>Bacillati</taxon>
        <taxon>Actinomycetota</taxon>
        <taxon>Actinomycetes</taxon>
        <taxon>Micrococcales</taxon>
        <taxon>Micrococcaceae</taxon>
        <taxon>Paeniglutamicibacter</taxon>
    </lineage>
</organism>
<keyword evidence="2" id="KW-1133">Transmembrane helix</keyword>
<evidence type="ECO:0000256" key="2">
    <source>
        <dbReference type="SAM" id="Phobius"/>
    </source>
</evidence>
<accession>M7NM06</accession>
<feature type="transmembrane region" description="Helical" evidence="2">
    <location>
        <begin position="124"/>
        <end position="145"/>
    </location>
</feature>
<dbReference type="eggNOG" id="COG4767">
    <property type="taxonomic scope" value="Bacteria"/>
</dbReference>
<dbReference type="PATRIC" id="fig|1276920.7.peg.676"/>
<name>M7NM06_9MICC</name>
<feature type="domain" description="VanZ-like" evidence="3">
    <location>
        <begin position="28"/>
        <end position="145"/>
    </location>
</feature>
<sequence length="177" mass="18843">MGPASNTRHEYSSLMTKPHVRVAVGVAALYLAALMAIAFWPTPVDRPMSGNLTTVITWLQTHGMPGFIGYNTIEFAANIVLFMPLGYLAGVWSRTWWLPVAVGLGASVLIELGQAIFLPERFSSVFDVVANTLGAGAGAGLFLLLGKWDQHRDAPPGAPSSGTAPAEYVRSNPPPLP</sequence>
<keyword evidence="2" id="KW-0812">Transmembrane</keyword>
<dbReference type="STRING" id="1276920.ADIAG_00673"/>
<proteinExistence type="predicted"/>
<dbReference type="EMBL" id="AOCK01000002">
    <property type="protein sequence ID" value="EMQ99573.1"/>
    <property type="molecule type" value="Genomic_DNA"/>
</dbReference>
<evidence type="ECO:0000259" key="3">
    <source>
        <dbReference type="Pfam" id="PF04892"/>
    </source>
</evidence>
<evidence type="ECO:0000313" key="5">
    <source>
        <dbReference type="Proteomes" id="UP000012015"/>
    </source>
</evidence>
<evidence type="ECO:0000313" key="4">
    <source>
        <dbReference type="EMBL" id="EMQ99573.1"/>
    </source>
</evidence>
<gene>
    <name evidence="4" type="ORF">ADIAG_00673</name>
</gene>
<dbReference type="InterPro" id="IPR006976">
    <property type="entry name" value="VanZ-like"/>
</dbReference>
<keyword evidence="5" id="KW-1185">Reference proteome</keyword>
<dbReference type="Pfam" id="PF04892">
    <property type="entry name" value="VanZ"/>
    <property type="match status" value="1"/>
</dbReference>
<keyword evidence="2" id="KW-0472">Membrane</keyword>
<dbReference type="AlphaFoldDB" id="M7NM06"/>
<reference evidence="4 5" key="1">
    <citation type="journal article" date="2013" name="Genome Announc.">
        <title>Draft Genome Sequence of Arthrobacter gangotriensis Strain Lz1yT, Isolated from a Penguin Rookery Soil Sample Collected in Antarctica, near the Indian Station Dakshin Gangotri.</title>
        <authorList>
            <person name="Shivaji S."/>
            <person name="Ara S."/>
            <person name="Bandi S."/>
            <person name="Singh A."/>
            <person name="Kumar Pinnaka A."/>
        </authorList>
    </citation>
    <scope>NUCLEOTIDE SEQUENCE [LARGE SCALE GENOMIC DNA]</scope>
    <source>
        <strain evidence="4 5">Lz1y</strain>
    </source>
</reference>
<feature type="region of interest" description="Disordered" evidence="1">
    <location>
        <begin position="153"/>
        <end position="177"/>
    </location>
</feature>
<protein>
    <submittedName>
        <fullName evidence="4">Teicoplanin resistance protein</fullName>
    </submittedName>
</protein>
<feature type="transmembrane region" description="Helical" evidence="2">
    <location>
        <begin position="67"/>
        <end position="89"/>
    </location>
</feature>
<feature type="transmembrane region" description="Helical" evidence="2">
    <location>
        <begin position="96"/>
        <end position="118"/>
    </location>
</feature>
<feature type="transmembrane region" description="Helical" evidence="2">
    <location>
        <begin position="20"/>
        <end position="40"/>
    </location>
</feature>
<comment type="caution">
    <text evidence="4">The sequence shown here is derived from an EMBL/GenBank/DDBJ whole genome shotgun (WGS) entry which is preliminary data.</text>
</comment>
<evidence type="ECO:0000256" key="1">
    <source>
        <dbReference type="SAM" id="MobiDB-lite"/>
    </source>
</evidence>